<organism evidence="2 3">
    <name type="scientific">Saccharopolyspora rhizosphaerae</name>
    <dbReference type="NCBI Taxonomy" id="2492662"/>
    <lineage>
        <taxon>Bacteria</taxon>
        <taxon>Bacillati</taxon>
        <taxon>Actinomycetota</taxon>
        <taxon>Actinomycetes</taxon>
        <taxon>Pseudonocardiales</taxon>
        <taxon>Pseudonocardiaceae</taxon>
        <taxon>Saccharopolyspora</taxon>
    </lineage>
</organism>
<gene>
    <name evidence="2" type="ORF">EIL87_10860</name>
</gene>
<keyword evidence="3" id="KW-1185">Reference proteome</keyword>
<keyword evidence="1" id="KW-1133">Transmembrane helix</keyword>
<protein>
    <submittedName>
        <fullName evidence="2">DUF4247 domain-containing protein</fullName>
    </submittedName>
</protein>
<dbReference type="Pfam" id="PF14042">
    <property type="entry name" value="DUF4247"/>
    <property type="match status" value="1"/>
</dbReference>
<dbReference type="InterPro" id="IPR025341">
    <property type="entry name" value="DUF4247"/>
</dbReference>
<dbReference type="EMBL" id="RSAA01000009">
    <property type="protein sequence ID" value="RRO17290.1"/>
    <property type="molecule type" value="Genomic_DNA"/>
</dbReference>
<keyword evidence="1" id="KW-0472">Membrane</keyword>
<feature type="transmembrane region" description="Helical" evidence="1">
    <location>
        <begin position="6"/>
        <end position="27"/>
    </location>
</feature>
<accession>A0A3R8P615</accession>
<dbReference type="OrthoDB" id="3783200at2"/>
<evidence type="ECO:0000313" key="2">
    <source>
        <dbReference type="EMBL" id="RRO17290.1"/>
    </source>
</evidence>
<comment type="caution">
    <text evidence="2">The sequence shown here is derived from an EMBL/GenBank/DDBJ whole genome shotgun (WGS) entry which is preliminary data.</text>
</comment>
<evidence type="ECO:0000256" key="1">
    <source>
        <dbReference type="SAM" id="Phobius"/>
    </source>
</evidence>
<sequence>MKSRYWFVIAGAAVVIALIVGLVMIFAGGGGPRGYVQQNYTRAAHLDIAGDDDNEAYTSPKPPRTVAAEITAKWRPQAQTTDSSGVYLRYSDDAVIIQPQRTGSVIHVMDADRAYRRYHSHVAHVWGWSSTRGETFRGGGPGVGK</sequence>
<dbReference type="Proteomes" id="UP000274515">
    <property type="component" value="Unassembled WGS sequence"/>
</dbReference>
<proteinExistence type="predicted"/>
<dbReference type="AlphaFoldDB" id="A0A3R8P615"/>
<dbReference type="RefSeq" id="WP_125090105.1">
    <property type="nucleotide sequence ID" value="NZ_RSAA01000009.1"/>
</dbReference>
<reference evidence="2 3" key="1">
    <citation type="submission" date="2018-11" db="EMBL/GenBank/DDBJ databases">
        <title>Saccharopolyspora rhizosphaerae sp. nov., an actinomycete isolated from rhizosphere soil in Thailand.</title>
        <authorList>
            <person name="Intra B."/>
            <person name="Euanorasetr J."/>
            <person name="Take A."/>
            <person name="Inahashi Y."/>
            <person name="Mori M."/>
            <person name="Panbangred W."/>
            <person name="Matsumoto A."/>
        </authorList>
    </citation>
    <scope>NUCLEOTIDE SEQUENCE [LARGE SCALE GENOMIC DNA]</scope>
    <source>
        <strain evidence="2 3">H219</strain>
    </source>
</reference>
<name>A0A3R8P615_9PSEU</name>
<evidence type="ECO:0000313" key="3">
    <source>
        <dbReference type="Proteomes" id="UP000274515"/>
    </source>
</evidence>
<keyword evidence="1" id="KW-0812">Transmembrane</keyword>